<comment type="similarity">
    <text evidence="1">Belongs to the NmrA-type oxidoreductase family.</text>
</comment>
<keyword evidence="2" id="KW-0521">NADP</keyword>
<sequence length="203" mass="22511">MSRSILVTGATGKQGGALIEHLISKSNDFTILAVTRDAKSPSANRLSSKSPSIKLVQGDLEYPIELFKAAKEVSPNQKIWGVFSVQAVNFKGGKIEDAPEVKQGISLVDESLKNNVEQFVYSSVDRGGSEKSWNNPTNVPHFATKNMIEQHLKKSTIGSSMKWSILRPVIFMDNLEPGFQSKVFMASLRDTMKEKKNVLDFMF</sequence>
<dbReference type="AlphaFoldDB" id="A0AAX4JVX1"/>
<dbReference type="GO" id="GO:0005634">
    <property type="term" value="C:nucleus"/>
    <property type="evidence" value="ECO:0007669"/>
    <property type="project" value="TreeGrafter"/>
</dbReference>
<evidence type="ECO:0000259" key="3">
    <source>
        <dbReference type="Pfam" id="PF05368"/>
    </source>
</evidence>
<dbReference type="InterPro" id="IPR008030">
    <property type="entry name" value="NmrA-like"/>
</dbReference>
<dbReference type="SUPFAM" id="SSF51735">
    <property type="entry name" value="NAD(P)-binding Rossmann-fold domains"/>
    <property type="match status" value="1"/>
</dbReference>
<dbReference type="Pfam" id="PF05368">
    <property type="entry name" value="NmrA"/>
    <property type="match status" value="1"/>
</dbReference>
<name>A0AAX4JVX1_9TREE</name>
<gene>
    <name evidence="4" type="ORF">L201_004345</name>
</gene>
<dbReference type="PANTHER" id="PTHR42748:SF25">
    <property type="entry name" value="NMRA FAMILY PROTEIN"/>
    <property type="match status" value="1"/>
</dbReference>
<evidence type="ECO:0000256" key="1">
    <source>
        <dbReference type="ARBA" id="ARBA00006328"/>
    </source>
</evidence>
<reference evidence="4 5" key="1">
    <citation type="submission" date="2024-01" db="EMBL/GenBank/DDBJ databases">
        <title>Comparative genomics of Cryptococcus and Kwoniella reveals pathogenesis evolution and contrasting modes of karyotype evolution via chromosome fusion or intercentromeric recombination.</title>
        <authorList>
            <person name="Coelho M.A."/>
            <person name="David-Palma M."/>
            <person name="Shea T."/>
            <person name="Bowers K."/>
            <person name="McGinley-Smith S."/>
            <person name="Mohammad A.W."/>
            <person name="Gnirke A."/>
            <person name="Yurkov A.M."/>
            <person name="Nowrousian M."/>
            <person name="Sun S."/>
            <person name="Cuomo C.A."/>
            <person name="Heitman J."/>
        </authorList>
    </citation>
    <scope>NUCLEOTIDE SEQUENCE [LARGE SCALE GENOMIC DNA]</scope>
    <source>
        <strain evidence="4 5">CBS 6074</strain>
    </source>
</reference>
<dbReference type="GeneID" id="91095015"/>
<evidence type="ECO:0000256" key="2">
    <source>
        <dbReference type="ARBA" id="ARBA00022857"/>
    </source>
</evidence>
<dbReference type="Gene3D" id="3.40.50.720">
    <property type="entry name" value="NAD(P)-binding Rossmann-like Domain"/>
    <property type="match status" value="1"/>
</dbReference>
<dbReference type="InterPro" id="IPR036291">
    <property type="entry name" value="NAD(P)-bd_dom_sf"/>
</dbReference>
<protein>
    <recommendedName>
        <fullName evidence="3">NmrA-like domain-containing protein</fullName>
    </recommendedName>
</protein>
<dbReference type="RefSeq" id="XP_066076184.1">
    <property type="nucleotide sequence ID" value="XM_066220087.1"/>
</dbReference>
<dbReference type="InterPro" id="IPR051164">
    <property type="entry name" value="NmrA-like_oxidored"/>
</dbReference>
<feature type="domain" description="NmrA-like" evidence="3">
    <location>
        <begin position="2"/>
        <end position="176"/>
    </location>
</feature>
<evidence type="ECO:0000313" key="4">
    <source>
        <dbReference type="EMBL" id="WWC89421.1"/>
    </source>
</evidence>
<dbReference type="PANTHER" id="PTHR42748">
    <property type="entry name" value="NITROGEN METABOLITE REPRESSION PROTEIN NMRA FAMILY MEMBER"/>
    <property type="match status" value="1"/>
</dbReference>
<evidence type="ECO:0000313" key="5">
    <source>
        <dbReference type="Proteomes" id="UP001355207"/>
    </source>
</evidence>
<organism evidence="4 5">
    <name type="scientific">Kwoniella dendrophila CBS 6074</name>
    <dbReference type="NCBI Taxonomy" id="1295534"/>
    <lineage>
        <taxon>Eukaryota</taxon>
        <taxon>Fungi</taxon>
        <taxon>Dikarya</taxon>
        <taxon>Basidiomycota</taxon>
        <taxon>Agaricomycotina</taxon>
        <taxon>Tremellomycetes</taxon>
        <taxon>Tremellales</taxon>
        <taxon>Cryptococcaceae</taxon>
        <taxon>Kwoniella</taxon>
    </lineage>
</organism>
<accession>A0AAX4JVX1</accession>
<dbReference type="EMBL" id="CP144102">
    <property type="protein sequence ID" value="WWC89421.1"/>
    <property type="molecule type" value="Genomic_DNA"/>
</dbReference>
<keyword evidence="5" id="KW-1185">Reference proteome</keyword>
<dbReference type="Proteomes" id="UP001355207">
    <property type="component" value="Chromosome 5"/>
</dbReference>
<proteinExistence type="inferred from homology"/>